<dbReference type="AlphaFoldDB" id="D7DUT1"/>
<reference evidence="2 3" key="1">
    <citation type="submission" date="2010-05" db="EMBL/GenBank/DDBJ databases">
        <title>Complete sequence of Methanococcus voltae A3.</title>
        <authorList>
            <consortium name="US DOE Joint Genome Institute"/>
            <person name="Lucas S."/>
            <person name="Copeland A."/>
            <person name="Lapidus A."/>
            <person name="Cheng J.-F."/>
            <person name="Bruce D."/>
            <person name="Goodwin L."/>
            <person name="Pitluck S."/>
            <person name="Lowry S."/>
            <person name="Clum A."/>
            <person name="Land M."/>
            <person name="Hauser L."/>
            <person name="Kyrpides N."/>
            <person name="Mikhailova N."/>
            <person name="Whitman W.B."/>
            <person name="Woyke T."/>
        </authorList>
    </citation>
    <scope>NUCLEOTIDE SEQUENCE [LARGE SCALE GENOMIC DNA]</scope>
    <source>
        <strain evidence="3">ATCC BAA-1334 / A3</strain>
    </source>
</reference>
<dbReference type="KEGG" id="mvo:Mvol_1234"/>
<keyword evidence="3" id="KW-1185">Reference proteome</keyword>
<evidence type="ECO:0000313" key="2">
    <source>
        <dbReference type="EMBL" id="ADI36891.1"/>
    </source>
</evidence>
<dbReference type="STRING" id="456320.Mvol_1234"/>
<protein>
    <submittedName>
        <fullName evidence="2">SirA family protein</fullName>
    </submittedName>
</protein>
<feature type="domain" description="UPF0033" evidence="1">
    <location>
        <begin position="3"/>
        <end position="27"/>
    </location>
</feature>
<dbReference type="Gene3D" id="3.30.110.40">
    <property type="entry name" value="TusA-like domain"/>
    <property type="match status" value="1"/>
</dbReference>
<proteinExistence type="predicted"/>
<sequence>MDLDVSGTVCPMPVLKTKKALDAMSSGEELTVTGDYKPALQNIVRFVEEKGHKIVSADGNSDGFKVVILKN</sequence>
<dbReference type="InterPro" id="IPR036868">
    <property type="entry name" value="TusA-like_sf"/>
</dbReference>
<evidence type="ECO:0000313" key="3">
    <source>
        <dbReference type="Proteomes" id="UP000007722"/>
    </source>
</evidence>
<dbReference type="Proteomes" id="UP000007722">
    <property type="component" value="Chromosome"/>
</dbReference>
<dbReference type="InParanoid" id="D7DUT1"/>
<dbReference type="FunCoup" id="D7DUT1">
    <property type="interactions" value="5"/>
</dbReference>
<dbReference type="EMBL" id="CP002057">
    <property type="protein sequence ID" value="ADI36891.1"/>
    <property type="molecule type" value="Genomic_DNA"/>
</dbReference>
<dbReference type="Pfam" id="PF01206">
    <property type="entry name" value="TusA"/>
    <property type="match status" value="1"/>
</dbReference>
<dbReference type="InterPro" id="IPR001455">
    <property type="entry name" value="TusA-like"/>
</dbReference>
<evidence type="ECO:0000259" key="1">
    <source>
        <dbReference type="PROSITE" id="PS01148"/>
    </source>
</evidence>
<dbReference type="SUPFAM" id="SSF64307">
    <property type="entry name" value="SirA-like"/>
    <property type="match status" value="1"/>
</dbReference>
<name>D7DUT1_METV3</name>
<accession>D7DUT1</accession>
<gene>
    <name evidence="2" type="ordered locus">Mvol_1234</name>
</gene>
<dbReference type="HOGENOM" id="CLU_165255_0_1_2"/>
<dbReference type="PANTHER" id="PTHR33279">
    <property type="entry name" value="SULFUR CARRIER PROTEIN YEDF-RELATED"/>
    <property type="match status" value="1"/>
</dbReference>
<dbReference type="PROSITE" id="PS01148">
    <property type="entry name" value="UPF0033"/>
    <property type="match status" value="1"/>
</dbReference>
<organism evidence="2 3">
    <name type="scientific">Methanococcus voltae (strain ATCC BAA-1334 / A3)</name>
    <dbReference type="NCBI Taxonomy" id="456320"/>
    <lineage>
        <taxon>Archaea</taxon>
        <taxon>Methanobacteriati</taxon>
        <taxon>Methanobacteriota</taxon>
        <taxon>Methanomada group</taxon>
        <taxon>Methanococci</taxon>
        <taxon>Methanococcales</taxon>
        <taxon>Methanococcaceae</taxon>
        <taxon>Methanococcus</taxon>
    </lineage>
</organism>
<dbReference type="PANTHER" id="PTHR33279:SF18">
    <property type="entry name" value="SULFUR CARRIER PROTEIN MJ0990-RELATED"/>
    <property type="match status" value="1"/>
</dbReference>
<dbReference type="OrthoDB" id="45650at2157"/>
<dbReference type="CDD" id="cd00291">
    <property type="entry name" value="SirA_YedF_YeeD"/>
    <property type="match status" value="1"/>
</dbReference>
<dbReference type="eggNOG" id="arCOG02062">
    <property type="taxonomic scope" value="Archaea"/>
</dbReference>